<dbReference type="SUPFAM" id="SSF52317">
    <property type="entry name" value="Class I glutamine amidotransferase-like"/>
    <property type="match status" value="1"/>
</dbReference>
<keyword evidence="1" id="KW-0812">Transmembrane</keyword>
<name>A0A497EUC4_9CREN</name>
<dbReference type="EMBL" id="QMQY01000065">
    <property type="protein sequence ID" value="RLE50310.1"/>
    <property type="molecule type" value="Genomic_DNA"/>
</dbReference>
<keyword evidence="1" id="KW-1133">Transmembrane helix</keyword>
<feature type="transmembrane region" description="Helical" evidence="1">
    <location>
        <begin position="626"/>
        <end position="642"/>
    </location>
</feature>
<dbReference type="AlphaFoldDB" id="A0A497EUC4"/>
<comment type="caution">
    <text evidence="2">The sequence shown here is derived from an EMBL/GenBank/DDBJ whole genome shotgun (WGS) entry which is preliminary data.</text>
</comment>
<evidence type="ECO:0000313" key="2">
    <source>
        <dbReference type="EMBL" id="RLE50310.1"/>
    </source>
</evidence>
<dbReference type="Proteomes" id="UP000281962">
    <property type="component" value="Unassembled WGS sequence"/>
</dbReference>
<sequence>MRKVLFVAITLLLLINQAKAELINSTIAPIDHKPIEVEPITNGTEILIIKDVEPWFIGAHGPAIEAVLNELGKTYDIINSGQLRSVDLSKYKIIIVASDQYTSTYNNLIANKEKLAEFVYNGGILIAHACDHGWHEGVWIESWLPLGVTKVNEYTNTLSIIDSRNPIINGTPHGGKITDEGLDEWCFSTHGYFTNLPPGTRKIIGISPNPEEKPTYIIYSYGSGFVLATMQTIEWAWSGGQEYWGLGEEQKNLLRNEIEYALVLALDIDKFSFTNAEFSEWARSQGICTFISLQEIIDYYTENPPPFKTPSPFYWLLYLIGKKSHELGHCYGMSAAALDYYLHPEKIPNGKKVHELTMEEAANDIEYYQTHWIFDIDVVTKGLMLFSGLISPKDEFEFIKKSLYEGKPVIVALYCPEAYQLLGISFPGFHNVVEYKFEEYEDEIIDYVYDPNYENQYYELGGSKIIYKYFIDDTLTMGYYYVGDLKCTRFASLTGAVDYSIWDKILYILVHSPVELHVYNPQGKHVGLKEGKLETQFPAVYIQDEEEGVTLVVIPRYETGKYTIKLVGKESGRYNMTIASVFNGITYEKTVLGEIDKDEEEYYTASISQEGVLKVEPVTPTEIPEFTPFGVMFICLLLFVIIRRPK</sequence>
<proteinExistence type="predicted"/>
<reference evidence="2 3" key="1">
    <citation type="submission" date="2018-06" db="EMBL/GenBank/DDBJ databases">
        <title>Extensive metabolic versatility and redundancy in microbially diverse, dynamic hydrothermal sediments.</title>
        <authorList>
            <person name="Dombrowski N."/>
            <person name="Teske A."/>
            <person name="Baker B.J."/>
        </authorList>
    </citation>
    <scope>NUCLEOTIDE SEQUENCE [LARGE SCALE GENOMIC DNA]</scope>
    <source>
        <strain evidence="2">B30_G17</strain>
    </source>
</reference>
<dbReference type="InterPro" id="IPR029062">
    <property type="entry name" value="Class_I_gatase-like"/>
</dbReference>
<evidence type="ECO:0000256" key="1">
    <source>
        <dbReference type="SAM" id="Phobius"/>
    </source>
</evidence>
<evidence type="ECO:0000313" key="3">
    <source>
        <dbReference type="Proteomes" id="UP000281962"/>
    </source>
</evidence>
<keyword evidence="1" id="KW-0472">Membrane</keyword>
<accession>A0A497EUC4</accession>
<protein>
    <submittedName>
        <fullName evidence="2">Uncharacterized protein</fullName>
    </submittedName>
</protein>
<gene>
    <name evidence="2" type="ORF">DRJ21_01785</name>
</gene>
<dbReference type="CDD" id="cd03143">
    <property type="entry name" value="A4_beta-galactosidase_middle_domain"/>
    <property type="match status" value="1"/>
</dbReference>
<organism evidence="2 3">
    <name type="scientific">Thermoproteota archaeon</name>
    <dbReference type="NCBI Taxonomy" id="2056631"/>
    <lineage>
        <taxon>Archaea</taxon>
        <taxon>Thermoproteota</taxon>
    </lineage>
</organism>